<feature type="chain" id="PRO_5011572657" evidence="1">
    <location>
        <begin position="28"/>
        <end position="2318"/>
    </location>
</feature>
<protein>
    <submittedName>
        <fullName evidence="3">Conserved repeat domain-containing protein</fullName>
    </submittedName>
</protein>
<keyword evidence="4" id="KW-1185">Reference proteome</keyword>
<organism evidence="3 4">
    <name type="scientific">Shimia haliotis</name>
    <dbReference type="NCBI Taxonomy" id="1280847"/>
    <lineage>
        <taxon>Bacteria</taxon>
        <taxon>Pseudomonadati</taxon>
        <taxon>Pseudomonadota</taxon>
        <taxon>Alphaproteobacteria</taxon>
        <taxon>Rhodobacterales</taxon>
        <taxon>Roseobacteraceae</taxon>
    </lineage>
</organism>
<dbReference type="InterPro" id="IPR005546">
    <property type="entry name" value="Autotransporte_beta"/>
</dbReference>
<evidence type="ECO:0000313" key="3">
    <source>
        <dbReference type="EMBL" id="SFL10834.1"/>
    </source>
</evidence>
<dbReference type="PROSITE" id="PS51208">
    <property type="entry name" value="AUTOTRANSPORTER"/>
    <property type="match status" value="1"/>
</dbReference>
<sequence>MNFTWIKRAALAAALGASGLSGTHAFAQAGLSAPSFTSSYTPASIGSGSTSSVEFTITNPNASPVTGLAFTHTFPSVPGPVLIANEAASTTCQGAVLSAPQNTATVSFADGTVPALGSCTITVDVTASSAGSYTDPSSGLTSANASPSLLSPGALTVVTSRPGFTKSVAPTSVSYNSTATLTYTIDNTANAARVGNLDFTETLPGGIVVASPSNATTDCVSTGLPDTTLTAVSGSDTISLDADGSTFFPGFEVLSDGATCEVSVDIVASALGTQTLTSGDLLSDFTSAGASTATLTVTAPTGGAIFSKDFVESQIDPLGQATLDFTISNRSRDYATTDLAFTDDLNAMLSGAVFDSVTSNTCGGTLTGAGTGTIGYSGGSVAAATDCTISTLVNFPGSAAAGTYTNTTSALTGTLNGLPSTFNIATSKINVAAATLPDLQITFLTDPVAAGSSTTLRYVIANADATQTLTSVSFQDELTTFLPFPLSVTLPTISSADCGAGASASFIFPDTDRQAISFTGGTIAPASSCTFDVDIDIPADLAGGTYVNTTGDLSALVGSTPISVPGGSDTLTVNGGVSWNFGKSFTPSSVAAGSNFTVEYSISSDASSTVDVTGAAFTADIGTLPAGTTYSALSNTCGGTAALSSGDTALSLSGATIAPGASCTISAQVNVPAGATAGSYNTNTSNLTGSVSGLVISKPSPITNVDIYSFDPAGFTRSIAPNTLFPGQTATLTYTLQNSDPTNNIDITFFTENLATALAGLAATGPATTDTCGGSLSGTTFLIYVGGAIPAGGSCTIEVDVLVPVGAADGDYRTTTSSISTSIAGVATVIDPLIATFSVNSNALILSKSFTNDPVASGGTVALEFEIENSSTSPASNIDFTDDLSAMLSGALLDSISANSCGGTPTGTGTGTLSFSGGSVAASSSCLLTAQVTVPGGALPGNYTNTTSTLSGTIDGFAVFADAATDNLEVSGSSAPAFSKSFSGQTAPGETVTLTFTITNTDASTSLSNLAFTDDLSAVLSGLVASSLPSTPCGAGSSITGSSSLSFTDGSLAPSGSCTFDVTLQVPAGAAAGNYVNSTSSLFSAGTALVAPATASLDIVPPPVFTMAFGPTSIAQGANSTLLFTIDNTANTLTAASLDYTLTLPANVAVATTPNAATTCTGGTLTSVAGSSTVAYTGGSLAGGATCTISLDVSSATIGNYPTTTGDLTSSLGNSGTATDTLSVTAAPIPAFSKAYGSSTIAQGATTTLTFTIDNTALVPATNLDFTDTMPTGSLVATVPNVVSSCTGGTVTATAGTNVISYTGGSVAAASQCQIAVDVVGNAALSATNTTGDLTSSLGNSGTATAAFTVTAAPVPTFTKAFSPSAVDQGQETTLTFTIDNTGSLVAATALDFTDPLPAGITIATDSANASSTCVGGTLTATEGGTSIAYSGGSLAPTSLCTISVDILATGTSSVTNTTGDLTSSLGNSGTATAALALTAATPPAFTKVFSPDAIAQGDTTTLTFTLDNSTNFIDATNVSLTDNFPSGMEVASSPAASTTCTGGTLTADAGTTTVTYSGGTILASASCTISLDVTATAGGSLVNTTEDLITDIGNSGTATDTLDVTAAPVLDFAAAFVPNTITQGETSTLTLSLENTGSFVDATSVAVSGTLPSGVTFATTPNLSNTCSGTATATGTTLSLSGGALAVSSTCEVSVDVTSTTVASNSFTSGDLTSSLGNSGTASAALDVTAAPTPQLSYSFAPDTIEQEQVSTLTFLIDNTSAFIDFSPVTFSYDLPSGLQIADTPNITTTCSGTSTTGAAAGTTFAASGGTVAALSSCEVSVDVTAGAISSIDAASGSLTSWGGTVASGSVTLTVVAATTGTLTIVQNADTDGTFTYTSATPDLNFAIVTASGSGQFGPIRLTAGTYDVTQIRPDGSGNASLVCDDADSTADPVTGAITINLAPLENVTCTFQSVASRQQTVDTINEFLSRRADLILANEPSNGRRIDRLRRGYDTATRVSYADGDLKALNPFNFDLTTIGSGNYSFATSLNAIDNSVAQAGLAFGGSDAEGWVENRRWDIWAEGTWQKFEGGTASSGHFGLLSLGADYVLNQDTLVGAMLQIDDMDNADSAAGSSTSGTGWMVGPYVTKRLSEALYFDGRIAYGQSRNTVSPLGTYSDDFDGERWLARAQITGDFQRGNWTIQPNATLAYFQEMQRSYTDSLGVAIPSQTVGLGQFRFGPTFKGNFIGANGRAYQPSFSLDAIYNFGDTWGTTVTNPNAPETQGWRGRLKAGLNFTTAGGTTIGLSGTYDGIGRDDYEAWGVAFDINIPTGRPNAR</sequence>
<dbReference type="NCBIfam" id="TIGR01451">
    <property type="entry name" value="B_ant_repeat"/>
    <property type="match status" value="1"/>
</dbReference>
<dbReference type="Pfam" id="PF25564">
    <property type="entry name" value="DUF7933"/>
    <property type="match status" value="14"/>
</dbReference>
<dbReference type="SUPFAM" id="SSF103515">
    <property type="entry name" value="Autotransporter"/>
    <property type="match status" value="1"/>
</dbReference>
<dbReference type="InterPro" id="IPR047589">
    <property type="entry name" value="DUF11_rpt"/>
</dbReference>
<dbReference type="InterPro" id="IPR057693">
    <property type="entry name" value="DUF7933"/>
</dbReference>
<dbReference type="InterPro" id="IPR036709">
    <property type="entry name" value="Autotransporte_beta_dom_sf"/>
</dbReference>
<dbReference type="NCBIfam" id="TIGR01414">
    <property type="entry name" value="autotrans_barl"/>
    <property type="match status" value="1"/>
</dbReference>
<reference evidence="4" key="1">
    <citation type="submission" date="2016-10" db="EMBL/GenBank/DDBJ databases">
        <authorList>
            <person name="Varghese N."/>
            <person name="Submissions S."/>
        </authorList>
    </citation>
    <scope>NUCLEOTIDE SEQUENCE [LARGE SCALE GENOMIC DNA]</scope>
    <source>
        <strain evidence="4">DSM 28453</strain>
    </source>
</reference>
<dbReference type="Pfam" id="PF03797">
    <property type="entry name" value="Autotransporter"/>
    <property type="match status" value="1"/>
</dbReference>
<dbReference type="Proteomes" id="UP000198851">
    <property type="component" value="Unassembled WGS sequence"/>
</dbReference>
<dbReference type="Gene3D" id="2.40.128.130">
    <property type="entry name" value="Autotransporter beta-domain"/>
    <property type="match status" value="1"/>
</dbReference>
<name>A0A1I4EYU3_9RHOB</name>
<dbReference type="PANTHER" id="PTHR34819:SF3">
    <property type="entry name" value="CELL SURFACE PROTEIN"/>
    <property type="match status" value="1"/>
</dbReference>
<dbReference type="STRING" id="1280847.SAMN04488036_10582"/>
<feature type="domain" description="Autotransporter" evidence="2">
    <location>
        <begin position="2055"/>
        <end position="2312"/>
    </location>
</feature>
<feature type="signal peptide" evidence="1">
    <location>
        <begin position="1"/>
        <end position="27"/>
    </location>
</feature>
<proteinExistence type="predicted"/>
<dbReference type="SMART" id="SM00869">
    <property type="entry name" value="Autotransporter"/>
    <property type="match status" value="1"/>
</dbReference>
<dbReference type="InterPro" id="IPR006315">
    <property type="entry name" value="OM_autotransptr_brl_dom"/>
</dbReference>
<evidence type="ECO:0000259" key="2">
    <source>
        <dbReference type="PROSITE" id="PS51208"/>
    </source>
</evidence>
<dbReference type="EMBL" id="FOSZ01000005">
    <property type="protein sequence ID" value="SFL10834.1"/>
    <property type="molecule type" value="Genomic_DNA"/>
</dbReference>
<gene>
    <name evidence="3" type="ORF">SAMN04488036_10582</name>
</gene>
<dbReference type="InterPro" id="IPR051172">
    <property type="entry name" value="Chlamydia_OmcB"/>
</dbReference>
<dbReference type="RefSeq" id="WP_093324267.1">
    <property type="nucleotide sequence ID" value="NZ_FOSZ01000005.1"/>
</dbReference>
<accession>A0A1I4EYU3</accession>
<dbReference type="GO" id="GO:0019867">
    <property type="term" value="C:outer membrane"/>
    <property type="evidence" value="ECO:0007669"/>
    <property type="project" value="InterPro"/>
</dbReference>
<dbReference type="OrthoDB" id="9773411at2"/>
<evidence type="ECO:0000313" key="4">
    <source>
        <dbReference type="Proteomes" id="UP000198851"/>
    </source>
</evidence>
<evidence type="ECO:0000256" key="1">
    <source>
        <dbReference type="SAM" id="SignalP"/>
    </source>
</evidence>
<dbReference type="PANTHER" id="PTHR34819">
    <property type="entry name" value="LARGE CYSTEINE-RICH PERIPLASMIC PROTEIN OMCB"/>
    <property type="match status" value="1"/>
</dbReference>
<keyword evidence="1" id="KW-0732">Signal</keyword>